<reference evidence="1" key="1">
    <citation type="submission" date="2020-01" db="EMBL/GenBank/DDBJ databases">
        <title>Genome Sequencing of Three Apophysomyces-Like Fungal Strains Confirms a Novel Fungal Genus in the Mucoromycota with divergent Burkholderia-like Endosymbiotic Bacteria.</title>
        <authorList>
            <person name="Stajich J.E."/>
            <person name="Macias A.M."/>
            <person name="Carter-House D."/>
            <person name="Lovett B."/>
            <person name="Kasson L.R."/>
            <person name="Berry K."/>
            <person name="Grigoriev I."/>
            <person name="Chang Y."/>
            <person name="Spatafora J."/>
            <person name="Kasson M.T."/>
        </authorList>
    </citation>
    <scope>NUCLEOTIDE SEQUENCE</scope>
    <source>
        <strain evidence="1">NRRL A-21654</strain>
    </source>
</reference>
<dbReference type="EMBL" id="JABAYA010000073">
    <property type="protein sequence ID" value="KAF7726736.1"/>
    <property type="molecule type" value="Genomic_DNA"/>
</dbReference>
<organism evidence="1 2">
    <name type="scientific">Apophysomyces ossiformis</name>
    <dbReference type="NCBI Taxonomy" id="679940"/>
    <lineage>
        <taxon>Eukaryota</taxon>
        <taxon>Fungi</taxon>
        <taxon>Fungi incertae sedis</taxon>
        <taxon>Mucoromycota</taxon>
        <taxon>Mucoromycotina</taxon>
        <taxon>Mucoromycetes</taxon>
        <taxon>Mucorales</taxon>
        <taxon>Mucorineae</taxon>
        <taxon>Mucoraceae</taxon>
        <taxon>Apophysomyces</taxon>
    </lineage>
</organism>
<accession>A0A8H7EP50</accession>
<keyword evidence="2" id="KW-1185">Reference proteome</keyword>
<comment type="caution">
    <text evidence="1">The sequence shown here is derived from an EMBL/GenBank/DDBJ whole genome shotgun (WGS) entry which is preliminary data.</text>
</comment>
<dbReference type="AlphaFoldDB" id="A0A8H7EP50"/>
<sequence length="58" mass="6423">MSVLYATILVVHYQDNKDERSQSSGCTVSLETPTSRTTGVVVPRFAKGEEEGCERCQE</sequence>
<evidence type="ECO:0000313" key="2">
    <source>
        <dbReference type="Proteomes" id="UP000605846"/>
    </source>
</evidence>
<evidence type="ECO:0000313" key="1">
    <source>
        <dbReference type="EMBL" id="KAF7726736.1"/>
    </source>
</evidence>
<gene>
    <name evidence="1" type="ORF">EC973_008510</name>
</gene>
<name>A0A8H7EP50_9FUNG</name>
<protein>
    <submittedName>
        <fullName evidence="1">Uncharacterized protein</fullName>
    </submittedName>
</protein>
<dbReference type="Proteomes" id="UP000605846">
    <property type="component" value="Unassembled WGS sequence"/>
</dbReference>
<proteinExistence type="predicted"/>